<evidence type="ECO:0000256" key="1">
    <source>
        <dbReference type="PROSITE-ProRule" id="PRU01251"/>
    </source>
</evidence>
<comment type="caution">
    <text evidence="3">The sequence shown here is derived from an EMBL/GenBank/DDBJ whole genome shotgun (WGS) entry which is preliminary data.</text>
</comment>
<dbReference type="InterPro" id="IPR004176">
    <property type="entry name" value="Clp_R_N"/>
</dbReference>
<protein>
    <submittedName>
        <fullName evidence="3">ATP-dependent Clp protease ATP-binding subunit ClpA</fullName>
    </submittedName>
</protein>
<reference evidence="3 4" key="1">
    <citation type="submission" date="2020-08" db="EMBL/GenBank/DDBJ databases">
        <title>Sequencing the genomes of 1000 actinobacteria strains.</title>
        <authorList>
            <person name="Klenk H.-P."/>
        </authorList>
    </citation>
    <scope>NUCLEOTIDE SEQUENCE [LARGE SCALE GENOMIC DNA]</scope>
    <source>
        <strain evidence="3 4">DSM 22826</strain>
    </source>
</reference>
<keyword evidence="3" id="KW-0645">Protease</keyword>
<dbReference type="SUPFAM" id="SSF81923">
    <property type="entry name" value="Double Clp-N motif"/>
    <property type="match status" value="1"/>
</dbReference>
<dbReference type="PROSITE" id="PS51903">
    <property type="entry name" value="CLP_R"/>
    <property type="match status" value="1"/>
</dbReference>
<keyword evidence="4" id="KW-1185">Reference proteome</keyword>
<feature type="domain" description="Clp R" evidence="2">
    <location>
        <begin position="2"/>
        <end position="152"/>
    </location>
</feature>
<dbReference type="Proteomes" id="UP000523000">
    <property type="component" value="Unassembled WGS sequence"/>
</dbReference>
<evidence type="ECO:0000313" key="3">
    <source>
        <dbReference type="EMBL" id="MBB2997081.1"/>
    </source>
</evidence>
<dbReference type="GO" id="GO:0005524">
    <property type="term" value="F:ATP binding"/>
    <property type="evidence" value="ECO:0007669"/>
    <property type="project" value="UniProtKB-KW"/>
</dbReference>
<accession>A0A839QYP3</accession>
<dbReference type="GO" id="GO:0006508">
    <property type="term" value="P:proteolysis"/>
    <property type="evidence" value="ECO:0007669"/>
    <property type="project" value="UniProtKB-KW"/>
</dbReference>
<dbReference type="Gene3D" id="1.10.1780.10">
    <property type="entry name" value="Clp, N-terminal domain"/>
    <property type="match status" value="1"/>
</dbReference>
<keyword evidence="3" id="KW-0547">Nucleotide-binding</keyword>
<evidence type="ECO:0000313" key="4">
    <source>
        <dbReference type="Proteomes" id="UP000523000"/>
    </source>
</evidence>
<dbReference type="AlphaFoldDB" id="A0A839QYP3"/>
<keyword evidence="1" id="KW-0677">Repeat</keyword>
<dbReference type="RefSeq" id="WP_183512638.1">
    <property type="nucleotide sequence ID" value="NZ_BAABGK010000108.1"/>
</dbReference>
<keyword evidence="3" id="KW-0378">Hydrolase</keyword>
<keyword evidence="3" id="KW-0067">ATP-binding</keyword>
<sequence>MFERLTDAARDAVSASAAEANLRGDRRVGTDALLLGLLHDPAVASALGLNLATARAESAALDTRALAAIGVDTGGFAPTAPPAGSWRTPFTSGARAVISRALALAGQQKARAIGSKHLLLALLEAEPPDPAAALLTGAGIQRESARSAANAL</sequence>
<evidence type="ECO:0000259" key="2">
    <source>
        <dbReference type="PROSITE" id="PS51903"/>
    </source>
</evidence>
<dbReference type="EMBL" id="JACHVS010000002">
    <property type="protein sequence ID" value="MBB2997081.1"/>
    <property type="molecule type" value="Genomic_DNA"/>
</dbReference>
<dbReference type="Pfam" id="PF02861">
    <property type="entry name" value="Clp_N"/>
    <property type="match status" value="1"/>
</dbReference>
<gene>
    <name evidence="3" type="ORF">E9229_003328</name>
</gene>
<organism evidence="3 4">
    <name type="scientific">Paeniglutamicibacter cryotolerans</name>
    <dbReference type="NCBI Taxonomy" id="670079"/>
    <lineage>
        <taxon>Bacteria</taxon>
        <taxon>Bacillati</taxon>
        <taxon>Actinomycetota</taxon>
        <taxon>Actinomycetes</taxon>
        <taxon>Micrococcales</taxon>
        <taxon>Micrococcaceae</taxon>
        <taxon>Paeniglutamicibacter</taxon>
    </lineage>
</organism>
<dbReference type="InterPro" id="IPR036628">
    <property type="entry name" value="Clp_N_dom_sf"/>
</dbReference>
<dbReference type="GO" id="GO:0008233">
    <property type="term" value="F:peptidase activity"/>
    <property type="evidence" value="ECO:0007669"/>
    <property type="project" value="UniProtKB-KW"/>
</dbReference>
<name>A0A839QYP3_9MICC</name>
<proteinExistence type="predicted"/>